<protein>
    <submittedName>
        <fullName evidence="1">Uncharacterized protein</fullName>
    </submittedName>
</protein>
<reference evidence="1 2" key="1">
    <citation type="submission" date="2024-04" db="EMBL/GenBank/DDBJ databases">
        <authorList>
            <person name="Fracassetti M."/>
        </authorList>
    </citation>
    <scope>NUCLEOTIDE SEQUENCE [LARGE SCALE GENOMIC DNA]</scope>
</reference>
<keyword evidence="2" id="KW-1185">Reference proteome</keyword>
<evidence type="ECO:0000313" key="1">
    <source>
        <dbReference type="EMBL" id="CAL1371900.1"/>
    </source>
</evidence>
<evidence type="ECO:0000313" key="2">
    <source>
        <dbReference type="Proteomes" id="UP001497516"/>
    </source>
</evidence>
<dbReference type="Proteomes" id="UP001497516">
    <property type="component" value="Chromosome 2"/>
</dbReference>
<proteinExistence type="predicted"/>
<gene>
    <name evidence="1" type="ORF">LTRI10_LOCUS13937</name>
</gene>
<dbReference type="EMBL" id="OZ034815">
    <property type="protein sequence ID" value="CAL1371900.1"/>
    <property type="molecule type" value="Genomic_DNA"/>
</dbReference>
<accession>A0AAV2DDF2</accession>
<dbReference type="AlphaFoldDB" id="A0AAV2DDF2"/>
<name>A0AAV2DDF2_9ROSI</name>
<sequence length="257" mass="28765">MDALNSNGKLELSTRRVLARHSETKAQSGRYARGTCEIHSLVSLYRERVVPNKGRYPLRRMEMSEDEDCNYEVQVNGGRSSGVGYGLEDSQQQQNVKKGWNVGGVHGIGNMEHDFVIIRRQADANNAQFGFGLQAASRLAQLRAKESNKSKLLGVTEAAESLTGWAWTGAGSCSWGLTEEGSVMGAVRASSQVQVPERNWKFRKREQPRSQYWRRLVGLKLVNLEDKVDFKVEGMIETYSPRVSIIITIFILGIIIT</sequence>
<organism evidence="1 2">
    <name type="scientific">Linum trigynum</name>
    <dbReference type="NCBI Taxonomy" id="586398"/>
    <lineage>
        <taxon>Eukaryota</taxon>
        <taxon>Viridiplantae</taxon>
        <taxon>Streptophyta</taxon>
        <taxon>Embryophyta</taxon>
        <taxon>Tracheophyta</taxon>
        <taxon>Spermatophyta</taxon>
        <taxon>Magnoliopsida</taxon>
        <taxon>eudicotyledons</taxon>
        <taxon>Gunneridae</taxon>
        <taxon>Pentapetalae</taxon>
        <taxon>rosids</taxon>
        <taxon>fabids</taxon>
        <taxon>Malpighiales</taxon>
        <taxon>Linaceae</taxon>
        <taxon>Linum</taxon>
    </lineage>
</organism>